<name>A0A8S4Q3N7_OWEFU</name>
<evidence type="ECO:0000313" key="3">
    <source>
        <dbReference type="Proteomes" id="UP000749559"/>
    </source>
</evidence>
<proteinExistence type="predicted"/>
<evidence type="ECO:0008006" key="4">
    <source>
        <dbReference type="Google" id="ProtNLM"/>
    </source>
</evidence>
<gene>
    <name evidence="2" type="ORF">OFUS_LOCUS24933</name>
</gene>
<dbReference type="EMBL" id="CAIIXF020000012">
    <property type="protein sequence ID" value="CAH1801115.1"/>
    <property type="molecule type" value="Genomic_DNA"/>
</dbReference>
<dbReference type="Proteomes" id="UP000749559">
    <property type="component" value="Unassembled WGS sequence"/>
</dbReference>
<dbReference type="SUPFAM" id="SSF53300">
    <property type="entry name" value="vWA-like"/>
    <property type="match status" value="1"/>
</dbReference>
<protein>
    <recommendedName>
        <fullName evidence="4">VWFA domain-containing protein</fullName>
    </recommendedName>
</protein>
<evidence type="ECO:0000313" key="2">
    <source>
        <dbReference type="EMBL" id="CAH1801115.1"/>
    </source>
</evidence>
<feature type="signal peptide" evidence="1">
    <location>
        <begin position="1"/>
        <end position="17"/>
    </location>
</feature>
<feature type="chain" id="PRO_5035940856" description="VWFA domain-containing protein" evidence="1">
    <location>
        <begin position="18"/>
        <end position="140"/>
    </location>
</feature>
<keyword evidence="1" id="KW-0732">Signal</keyword>
<dbReference type="AlphaFoldDB" id="A0A8S4Q3N7"/>
<organism evidence="2 3">
    <name type="scientific">Owenia fusiformis</name>
    <name type="common">Polychaete worm</name>
    <dbReference type="NCBI Taxonomy" id="6347"/>
    <lineage>
        <taxon>Eukaryota</taxon>
        <taxon>Metazoa</taxon>
        <taxon>Spiralia</taxon>
        <taxon>Lophotrochozoa</taxon>
        <taxon>Annelida</taxon>
        <taxon>Polychaeta</taxon>
        <taxon>Sedentaria</taxon>
        <taxon>Canalipalpata</taxon>
        <taxon>Sabellida</taxon>
        <taxon>Oweniida</taxon>
        <taxon>Oweniidae</taxon>
        <taxon>Owenia</taxon>
    </lineage>
</organism>
<sequence>MLYELHVLIVVFIGVVAGDIDSVVTPSLIPLYDNGGAYGDPPSFNMQIILDVSCFMDTEDLERAKNVTNYVIRQTKSINNSNANIGLILHKFRKTDVISSSSTRRQFRKAVNAYNGTKCKLKPEKFLEQTFGDILNQTMK</sequence>
<accession>A0A8S4Q3N7</accession>
<evidence type="ECO:0000256" key="1">
    <source>
        <dbReference type="SAM" id="SignalP"/>
    </source>
</evidence>
<dbReference type="InterPro" id="IPR036465">
    <property type="entry name" value="vWFA_dom_sf"/>
</dbReference>
<comment type="caution">
    <text evidence="2">The sequence shown here is derived from an EMBL/GenBank/DDBJ whole genome shotgun (WGS) entry which is preliminary data.</text>
</comment>
<keyword evidence="3" id="KW-1185">Reference proteome</keyword>
<reference evidence="2" key="1">
    <citation type="submission" date="2022-03" db="EMBL/GenBank/DDBJ databases">
        <authorList>
            <person name="Martin C."/>
        </authorList>
    </citation>
    <scope>NUCLEOTIDE SEQUENCE</scope>
</reference>